<comment type="caution">
    <text evidence="1">The sequence shown here is derived from an EMBL/GenBank/DDBJ whole genome shotgun (WGS) entry which is preliminary data.</text>
</comment>
<reference evidence="1 2" key="1">
    <citation type="journal article" date="2024" name="IMA Fungus">
        <title>IMA Genome - F19 : A genome assembly and annotation guide to empower mycologists, including annotated draft genome sequences of Ceratocystis pirilliformis, Diaporthe australafricana, Fusarium ophioides, Paecilomyces lecythidis, and Sporothrix stenoceras.</title>
        <authorList>
            <person name="Aylward J."/>
            <person name="Wilson A.M."/>
            <person name="Visagie C.M."/>
            <person name="Spraker J."/>
            <person name="Barnes I."/>
            <person name="Buitendag C."/>
            <person name="Ceriani C."/>
            <person name="Del Mar Angel L."/>
            <person name="du Plessis D."/>
            <person name="Fuchs T."/>
            <person name="Gasser K."/>
            <person name="Kramer D."/>
            <person name="Li W."/>
            <person name="Munsamy K."/>
            <person name="Piso A."/>
            <person name="Price J.L."/>
            <person name="Sonnekus B."/>
            <person name="Thomas C."/>
            <person name="van der Nest A."/>
            <person name="van Dijk A."/>
            <person name="van Heerden A."/>
            <person name="van Vuuren N."/>
            <person name="Yilmaz N."/>
            <person name="Duong T.A."/>
            <person name="van der Merwe N.A."/>
            <person name="Wingfield M.J."/>
            <person name="Wingfield B.D."/>
        </authorList>
    </citation>
    <scope>NUCLEOTIDE SEQUENCE [LARGE SCALE GENOMIC DNA]</scope>
    <source>
        <strain evidence="1 2">CMW 18167</strain>
    </source>
</reference>
<keyword evidence="2" id="KW-1185">Reference proteome</keyword>
<dbReference type="InterPro" id="IPR011009">
    <property type="entry name" value="Kinase-like_dom_sf"/>
</dbReference>
<evidence type="ECO:0000313" key="1">
    <source>
        <dbReference type="EMBL" id="KAL1880317.1"/>
    </source>
</evidence>
<proteinExistence type="predicted"/>
<evidence type="ECO:0008006" key="3">
    <source>
        <dbReference type="Google" id="ProtNLM"/>
    </source>
</evidence>
<dbReference type="SUPFAM" id="SSF56112">
    <property type="entry name" value="Protein kinase-like (PK-like)"/>
    <property type="match status" value="1"/>
</dbReference>
<dbReference type="EMBL" id="JAVDPF010000009">
    <property type="protein sequence ID" value="KAL1880317.1"/>
    <property type="molecule type" value="Genomic_DNA"/>
</dbReference>
<name>A0ABR3XXN2_9EURO</name>
<organism evidence="1 2">
    <name type="scientific">Paecilomyces lecythidis</name>
    <dbReference type="NCBI Taxonomy" id="3004212"/>
    <lineage>
        <taxon>Eukaryota</taxon>
        <taxon>Fungi</taxon>
        <taxon>Dikarya</taxon>
        <taxon>Ascomycota</taxon>
        <taxon>Pezizomycotina</taxon>
        <taxon>Eurotiomycetes</taxon>
        <taxon>Eurotiomycetidae</taxon>
        <taxon>Eurotiales</taxon>
        <taxon>Thermoascaceae</taxon>
        <taxon>Paecilomyces</taxon>
    </lineage>
</organism>
<accession>A0ABR3XXN2</accession>
<protein>
    <recommendedName>
        <fullName evidence="3">Aminoglycoside phosphotransferase domain-containing protein</fullName>
    </recommendedName>
</protein>
<dbReference type="Proteomes" id="UP001583193">
    <property type="component" value="Unassembled WGS sequence"/>
</dbReference>
<sequence>MSVSLCIEDGLDINDPYFWLPSRYNHHIFWLRDSEERWQCGSFLRESVRHTRVDSGEVSEVCGTCIATLLDGAQAGLQAMLKVHVQIPDRHDSPDELYPTFNYSKYKSEELSWEVETELETLQNLTRNGCKSVPRLIGYSIEEQPKDGYVPGGYIVYIVMEKVPGRNLFDFGEHPLEKRDKIRIAFGKAIRSEFYSHGYIHMNPGRSNVIWDEATNRCWIVDMEQADFVDPPMKLKPLCDWILWSLDGPNVMDGPLDETVRGSYDECSSDEALESFLIKHI</sequence>
<gene>
    <name evidence="1" type="ORF">Plec18167_003720</name>
</gene>
<evidence type="ECO:0000313" key="2">
    <source>
        <dbReference type="Proteomes" id="UP001583193"/>
    </source>
</evidence>